<keyword evidence="8" id="KW-1278">Translocase</keyword>
<reference evidence="12" key="1">
    <citation type="journal article" date="2020" name="mSystems">
        <title>Genome- and Community-Level Interaction Insights into Carbon Utilization and Element Cycling Functions of Hydrothermarchaeota in Hydrothermal Sediment.</title>
        <authorList>
            <person name="Zhou Z."/>
            <person name="Liu Y."/>
            <person name="Xu W."/>
            <person name="Pan J."/>
            <person name="Luo Z.H."/>
            <person name="Li M."/>
        </authorList>
    </citation>
    <scope>NUCLEOTIDE SEQUENCE [LARGE SCALE GENOMIC DNA]</scope>
    <source>
        <strain evidence="12">SpSt-289</strain>
    </source>
</reference>
<dbReference type="GO" id="GO:0016887">
    <property type="term" value="F:ATP hydrolysis activity"/>
    <property type="evidence" value="ECO:0007669"/>
    <property type="project" value="InterPro"/>
</dbReference>
<evidence type="ECO:0000256" key="9">
    <source>
        <dbReference type="ARBA" id="ARBA00023136"/>
    </source>
</evidence>
<dbReference type="PANTHER" id="PTHR43297:SF14">
    <property type="entry name" value="ATPASE AAA-TYPE CORE DOMAIN-CONTAINING PROTEIN"/>
    <property type="match status" value="1"/>
</dbReference>
<keyword evidence="7 12" id="KW-0067">ATP-binding</keyword>
<keyword evidence="9" id="KW-0472">Membrane</keyword>
<evidence type="ECO:0000256" key="2">
    <source>
        <dbReference type="ARBA" id="ARBA00005417"/>
    </source>
</evidence>
<dbReference type="InterPro" id="IPR027417">
    <property type="entry name" value="P-loop_NTPase"/>
</dbReference>
<sequence length="373" mass="42131">MGSESMSKEKLDWQMDDRQNEKPPLSLRNVHVSYATRRGKVQAVRNVTLDLHAGESLALIGESGSGKTTLGLAIVRLLPETAQIEPGVILYRRNGREVDILKLDRNEMREFRWRDCAMVFQAALNAFNPVLKIWAQAWDTAKAHGWHDKEAVRRRVVELLEFVQLDPKRVIDAYPHELSGGMRQRVLLALSLLLNPQVLILDEPTTALDIITQRTIIKLLRKLKEDQGFTMIFISHDLAIAAELADRVATMYAGRVVELGASEDIFYQPRHPYTLGLIRAVPTVTGGFEQLFSIPGSPPDLIDLPTGCKFHPRCAFATDRCKTEEPELEEVRPGHAAACWHWREVEEELRRNPLHRGVLSVLEPISFDGEAVS</sequence>
<dbReference type="PROSITE" id="PS50893">
    <property type="entry name" value="ABC_TRANSPORTER_2"/>
    <property type="match status" value="1"/>
</dbReference>
<dbReference type="Pfam" id="PF00005">
    <property type="entry name" value="ABC_tran"/>
    <property type="match status" value="1"/>
</dbReference>
<evidence type="ECO:0000256" key="6">
    <source>
        <dbReference type="ARBA" id="ARBA00022741"/>
    </source>
</evidence>
<dbReference type="Gene3D" id="3.40.50.300">
    <property type="entry name" value="P-loop containing nucleotide triphosphate hydrolases"/>
    <property type="match status" value="1"/>
</dbReference>
<comment type="subcellular location">
    <subcellularLocation>
        <location evidence="1">Cell membrane</location>
        <topology evidence="1">Peripheral membrane protein</topology>
    </subcellularLocation>
</comment>
<dbReference type="InterPro" id="IPR017871">
    <property type="entry name" value="ABC_transporter-like_CS"/>
</dbReference>
<keyword evidence="6" id="KW-0547">Nucleotide-binding</keyword>
<dbReference type="SMART" id="SM00382">
    <property type="entry name" value="AAA"/>
    <property type="match status" value="1"/>
</dbReference>
<dbReference type="PROSITE" id="PS00211">
    <property type="entry name" value="ABC_TRANSPORTER_1"/>
    <property type="match status" value="1"/>
</dbReference>
<dbReference type="Pfam" id="PF08352">
    <property type="entry name" value="oligo_HPY"/>
    <property type="match status" value="1"/>
</dbReference>
<dbReference type="InterPro" id="IPR013563">
    <property type="entry name" value="Oligopep_ABC_C"/>
</dbReference>
<keyword evidence="3" id="KW-0813">Transport</keyword>
<evidence type="ECO:0000256" key="1">
    <source>
        <dbReference type="ARBA" id="ARBA00004202"/>
    </source>
</evidence>
<gene>
    <name evidence="12" type="ORF">ENQ20_09680</name>
</gene>
<dbReference type="InterPro" id="IPR003439">
    <property type="entry name" value="ABC_transporter-like_ATP-bd"/>
</dbReference>
<dbReference type="InterPro" id="IPR003593">
    <property type="entry name" value="AAA+_ATPase"/>
</dbReference>
<keyword evidence="4" id="KW-1003">Cell membrane</keyword>
<feature type="domain" description="ABC transporter" evidence="11">
    <location>
        <begin position="27"/>
        <end position="278"/>
    </location>
</feature>
<keyword evidence="5" id="KW-0997">Cell inner membrane</keyword>
<evidence type="ECO:0000256" key="8">
    <source>
        <dbReference type="ARBA" id="ARBA00022967"/>
    </source>
</evidence>
<dbReference type="SUPFAM" id="SSF52540">
    <property type="entry name" value="P-loop containing nucleoside triphosphate hydrolases"/>
    <property type="match status" value="1"/>
</dbReference>
<evidence type="ECO:0000256" key="4">
    <source>
        <dbReference type="ARBA" id="ARBA00022475"/>
    </source>
</evidence>
<organism evidence="12">
    <name type="scientific">Caldilinea aerophila</name>
    <dbReference type="NCBI Taxonomy" id="133453"/>
    <lineage>
        <taxon>Bacteria</taxon>
        <taxon>Bacillati</taxon>
        <taxon>Chloroflexota</taxon>
        <taxon>Caldilineae</taxon>
        <taxon>Caldilineales</taxon>
        <taxon>Caldilineaceae</taxon>
        <taxon>Caldilinea</taxon>
    </lineage>
</organism>
<comment type="similarity">
    <text evidence="2">Belongs to the ABC transporter superfamily.</text>
</comment>
<evidence type="ECO:0000259" key="11">
    <source>
        <dbReference type="PROSITE" id="PS50893"/>
    </source>
</evidence>
<dbReference type="NCBIfam" id="TIGR01727">
    <property type="entry name" value="oligo_HPY"/>
    <property type="match status" value="1"/>
</dbReference>
<protein>
    <submittedName>
        <fullName evidence="12">ABC transporter ATP-binding protein</fullName>
    </submittedName>
</protein>
<feature type="compositionally biased region" description="Basic and acidic residues" evidence="10">
    <location>
        <begin position="1"/>
        <end position="21"/>
    </location>
</feature>
<accession>A0A7C1JKC7</accession>
<dbReference type="GO" id="GO:0005886">
    <property type="term" value="C:plasma membrane"/>
    <property type="evidence" value="ECO:0007669"/>
    <property type="project" value="UniProtKB-SubCell"/>
</dbReference>
<evidence type="ECO:0000256" key="7">
    <source>
        <dbReference type="ARBA" id="ARBA00022840"/>
    </source>
</evidence>
<feature type="region of interest" description="Disordered" evidence="10">
    <location>
        <begin position="1"/>
        <end position="24"/>
    </location>
</feature>
<proteinExistence type="inferred from homology"/>
<dbReference type="PANTHER" id="PTHR43297">
    <property type="entry name" value="OLIGOPEPTIDE TRANSPORT ATP-BINDING PROTEIN APPD"/>
    <property type="match status" value="1"/>
</dbReference>
<dbReference type="FunFam" id="3.40.50.300:FF:000016">
    <property type="entry name" value="Oligopeptide ABC transporter ATP-binding component"/>
    <property type="match status" value="1"/>
</dbReference>
<name>A0A7C1JKC7_9CHLR</name>
<evidence type="ECO:0000313" key="12">
    <source>
        <dbReference type="EMBL" id="HDX31746.1"/>
    </source>
</evidence>
<evidence type="ECO:0000256" key="10">
    <source>
        <dbReference type="SAM" id="MobiDB-lite"/>
    </source>
</evidence>
<dbReference type="InterPro" id="IPR050388">
    <property type="entry name" value="ABC_Ni/Peptide_Import"/>
</dbReference>
<dbReference type="GO" id="GO:0015833">
    <property type="term" value="P:peptide transport"/>
    <property type="evidence" value="ECO:0007669"/>
    <property type="project" value="InterPro"/>
</dbReference>
<evidence type="ECO:0000256" key="3">
    <source>
        <dbReference type="ARBA" id="ARBA00022448"/>
    </source>
</evidence>
<dbReference type="AlphaFoldDB" id="A0A7C1JKC7"/>
<comment type="caution">
    <text evidence="12">The sequence shown here is derived from an EMBL/GenBank/DDBJ whole genome shotgun (WGS) entry which is preliminary data.</text>
</comment>
<dbReference type="EMBL" id="DSMG01000099">
    <property type="protein sequence ID" value="HDX31746.1"/>
    <property type="molecule type" value="Genomic_DNA"/>
</dbReference>
<dbReference type="GO" id="GO:0005524">
    <property type="term" value="F:ATP binding"/>
    <property type="evidence" value="ECO:0007669"/>
    <property type="project" value="UniProtKB-KW"/>
</dbReference>
<evidence type="ECO:0000256" key="5">
    <source>
        <dbReference type="ARBA" id="ARBA00022519"/>
    </source>
</evidence>
<dbReference type="CDD" id="cd03257">
    <property type="entry name" value="ABC_NikE_OppD_transporters"/>
    <property type="match status" value="1"/>
</dbReference>